<keyword evidence="1" id="KW-1133">Transmembrane helix</keyword>
<dbReference type="RefSeq" id="WP_371839446.1">
    <property type="nucleotide sequence ID" value="NZ_JBGMEK010000027.1"/>
</dbReference>
<organism evidence="2 3">
    <name type="scientific">Microbulbifer epialgicus</name>
    <dbReference type="NCBI Taxonomy" id="393907"/>
    <lineage>
        <taxon>Bacteria</taxon>
        <taxon>Pseudomonadati</taxon>
        <taxon>Pseudomonadota</taxon>
        <taxon>Gammaproteobacteria</taxon>
        <taxon>Cellvibrionales</taxon>
        <taxon>Microbulbiferaceae</taxon>
        <taxon>Microbulbifer</taxon>
    </lineage>
</organism>
<protein>
    <submittedName>
        <fullName evidence="2">Uncharacterized protein</fullName>
    </submittedName>
</protein>
<name>A0ABV4P0E6_9GAMM</name>
<proteinExistence type="predicted"/>
<feature type="transmembrane region" description="Helical" evidence="1">
    <location>
        <begin position="58"/>
        <end position="78"/>
    </location>
</feature>
<keyword evidence="1" id="KW-0812">Transmembrane</keyword>
<keyword evidence="3" id="KW-1185">Reference proteome</keyword>
<evidence type="ECO:0000313" key="3">
    <source>
        <dbReference type="Proteomes" id="UP001569428"/>
    </source>
</evidence>
<reference evidence="2 3" key="1">
    <citation type="submission" date="2024-08" db="EMBL/GenBank/DDBJ databases">
        <authorList>
            <person name="Ishaq N."/>
        </authorList>
    </citation>
    <scope>NUCLEOTIDE SEQUENCE [LARGE SCALE GENOMIC DNA]</scope>
    <source>
        <strain evidence="2 3">DSM 18651</strain>
    </source>
</reference>
<gene>
    <name evidence="2" type="ORF">ACCI49_13015</name>
</gene>
<comment type="caution">
    <text evidence="2">The sequence shown here is derived from an EMBL/GenBank/DDBJ whole genome shotgun (WGS) entry which is preliminary data.</text>
</comment>
<evidence type="ECO:0000313" key="2">
    <source>
        <dbReference type="EMBL" id="MFA0811838.1"/>
    </source>
</evidence>
<evidence type="ECO:0000256" key="1">
    <source>
        <dbReference type="SAM" id="Phobius"/>
    </source>
</evidence>
<feature type="transmembrane region" description="Helical" evidence="1">
    <location>
        <begin position="119"/>
        <end position="140"/>
    </location>
</feature>
<sequence>MALTSNDELVFQLLFKALENNKSIHLNIVWATIGLQVAAIGWLISSEQARNFISHAKRLKVASLSTILIIAFAHYFMIFDTVTTSSEVIRAIEENHHFIALSENSPNILSYYSLNTNKVIARAAFTFILFFYLCVLVCTAKNITKRSSGRGRATSA</sequence>
<feature type="transmembrane region" description="Helical" evidence="1">
    <location>
        <begin position="24"/>
        <end position="46"/>
    </location>
</feature>
<dbReference type="Proteomes" id="UP001569428">
    <property type="component" value="Unassembled WGS sequence"/>
</dbReference>
<keyword evidence="1" id="KW-0472">Membrane</keyword>
<dbReference type="EMBL" id="JBGMEK010000027">
    <property type="protein sequence ID" value="MFA0811838.1"/>
    <property type="molecule type" value="Genomic_DNA"/>
</dbReference>
<accession>A0ABV4P0E6</accession>